<dbReference type="EMBL" id="ML179662">
    <property type="protein sequence ID" value="THU83446.1"/>
    <property type="molecule type" value="Genomic_DNA"/>
</dbReference>
<dbReference type="OrthoDB" id="3262817at2759"/>
<evidence type="ECO:0000313" key="2">
    <source>
        <dbReference type="Proteomes" id="UP000297245"/>
    </source>
</evidence>
<gene>
    <name evidence="1" type="ORF">K435DRAFT_427012</name>
</gene>
<sequence>MIRVVRRKFSIGEGETPVFETRSLGICNDQNIEIDEEVYLSWHHIWTRLKSRCLNVRTLTPIKRLWMMWGMLSHSLGQVVVGRKTRLDLNAVSWTGMKSLIF</sequence>
<evidence type="ECO:0000313" key="1">
    <source>
        <dbReference type="EMBL" id="THU83446.1"/>
    </source>
</evidence>
<organism evidence="1 2">
    <name type="scientific">Dendrothele bispora (strain CBS 962.96)</name>
    <dbReference type="NCBI Taxonomy" id="1314807"/>
    <lineage>
        <taxon>Eukaryota</taxon>
        <taxon>Fungi</taxon>
        <taxon>Dikarya</taxon>
        <taxon>Basidiomycota</taxon>
        <taxon>Agaricomycotina</taxon>
        <taxon>Agaricomycetes</taxon>
        <taxon>Agaricomycetidae</taxon>
        <taxon>Agaricales</taxon>
        <taxon>Agaricales incertae sedis</taxon>
        <taxon>Dendrothele</taxon>
    </lineage>
</organism>
<proteinExistence type="predicted"/>
<dbReference type="Proteomes" id="UP000297245">
    <property type="component" value="Unassembled WGS sequence"/>
</dbReference>
<keyword evidence="2" id="KW-1185">Reference proteome</keyword>
<accession>A0A4S8L4F9</accession>
<name>A0A4S8L4F9_DENBC</name>
<reference evidence="1 2" key="1">
    <citation type="journal article" date="2019" name="Nat. Ecol. Evol.">
        <title>Megaphylogeny resolves global patterns of mushroom evolution.</title>
        <authorList>
            <person name="Varga T."/>
            <person name="Krizsan K."/>
            <person name="Foldi C."/>
            <person name="Dima B."/>
            <person name="Sanchez-Garcia M."/>
            <person name="Sanchez-Ramirez S."/>
            <person name="Szollosi G.J."/>
            <person name="Szarkandi J.G."/>
            <person name="Papp V."/>
            <person name="Albert L."/>
            <person name="Andreopoulos W."/>
            <person name="Angelini C."/>
            <person name="Antonin V."/>
            <person name="Barry K.W."/>
            <person name="Bougher N.L."/>
            <person name="Buchanan P."/>
            <person name="Buyck B."/>
            <person name="Bense V."/>
            <person name="Catcheside P."/>
            <person name="Chovatia M."/>
            <person name="Cooper J."/>
            <person name="Damon W."/>
            <person name="Desjardin D."/>
            <person name="Finy P."/>
            <person name="Geml J."/>
            <person name="Haridas S."/>
            <person name="Hughes K."/>
            <person name="Justo A."/>
            <person name="Karasinski D."/>
            <person name="Kautmanova I."/>
            <person name="Kiss B."/>
            <person name="Kocsube S."/>
            <person name="Kotiranta H."/>
            <person name="LaButti K.M."/>
            <person name="Lechner B.E."/>
            <person name="Liimatainen K."/>
            <person name="Lipzen A."/>
            <person name="Lukacs Z."/>
            <person name="Mihaltcheva S."/>
            <person name="Morgado L.N."/>
            <person name="Niskanen T."/>
            <person name="Noordeloos M.E."/>
            <person name="Ohm R.A."/>
            <person name="Ortiz-Santana B."/>
            <person name="Ovrebo C."/>
            <person name="Racz N."/>
            <person name="Riley R."/>
            <person name="Savchenko A."/>
            <person name="Shiryaev A."/>
            <person name="Soop K."/>
            <person name="Spirin V."/>
            <person name="Szebenyi C."/>
            <person name="Tomsovsky M."/>
            <person name="Tulloss R.E."/>
            <person name="Uehling J."/>
            <person name="Grigoriev I.V."/>
            <person name="Vagvolgyi C."/>
            <person name="Papp T."/>
            <person name="Martin F.M."/>
            <person name="Miettinen O."/>
            <person name="Hibbett D.S."/>
            <person name="Nagy L.G."/>
        </authorList>
    </citation>
    <scope>NUCLEOTIDE SEQUENCE [LARGE SCALE GENOMIC DNA]</scope>
    <source>
        <strain evidence="1 2">CBS 962.96</strain>
    </source>
</reference>
<dbReference type="AlphaFoldDB" id="A0A4S8L4F9"/>
<protein>
    <submittedName>
        <fullName evidence="1">Uncharacterized protein</fullName>
    </submittedName>
</protein>